<protein>
    <recommendedName>
        <fullName evidence="11">Cytochrome P450</fullName>
    </recommendedName>
</protein>
<dbReference type="PRINTS" id="PR00463">
    <property type="entry name" value="EP450I"/>
</dbReference>
<evidence type="ECO:0000256" key="2">
    <source>
        <dbReference type="ARBA" id="ARBA00010617"/>
    </source>
</evidence>
<dbReference type="SUPFAM" id="SSF48264">
    <property type="entry name" value="Cytochrome P450"/>
    <property type="match status" value="1"/>
</dbReference>
<dbReference type="AlphaFoldDB" id="A0A7J7LSQ8"/>
<accession>A0A7J7LSQ8</accession>
<organism evidence="9 10">
    <name type="scientific">Kingdonia uniflora</name>
    <dbReference type="NCBI Taxonomy" id="39325"/>
    <lineage>
        <taxon>Eukaryota</taxon>
        <taxon>Viridiplantae</taxon>
        <taxon>Streptophyta</taxon>
        <taxon>Embryophyta</taxon>
        <taxon>Tracheophyta</taxon>
        <taxon>Spermatophyta</taxon>
        <taxon>Magnoliopsida</taxon>
        <taxon>Ranunculales</taxon>
        <taxon>Circaeasteraceae</taxon>
        <taxon>Kingdonia</taxon>
    </lineage>
</organism>
<dbReference type="PANTHER" id="PTHR47950">
    <property type="entry name" value="CYTOCHROME P450, FAMILY 76, SUBFAMILY C, POLYPEPTIDE 5-RELATED"/>
    <property type="match status" value="1"/>
</dbReference>
<evidence type="ECO:0000256" key="1">
    <source>
        <dbReference type="ARBA" id="ARBA00001971"/>
    </source>
</evidence>
<evidence type="ECO:0008006" key="11">
    <source>
        <dbReference type="Google" id="ProtNLM"/>
    </source>
</evidence>
<evidence type="ECO:0000256" key="6">
    <source>
        <dbReference type="ARBA" id="ARBA00023004"/>
    </source>
</evidence>
<keyword evidence="8" id="KW-0812">Transmembrane</keyword>
<dbReference type="Pfam" id="PF00067">
    <property type="entry name" value="p450"/>
    <property type="match status" value="2"/>
</dbReference>
<name>A0A7J7LSQ8_9MAGN</name>
<sequence length="366" mass="41201">MNQLQTFLFFIPFFFRPLLLLIFKHITSLTHKYLRLPPGPKPWPIIDNIHQLGKKPHASLAHLAQVHGQLISLRLGPQLLVIGSSAAAVTEILKILDRIFSARLVPHALHTKRPDLNKLSLIWASECTDEWRNLRTICRTKPFSAKAIESQVTLRESKVKELEYFYILKKAGSRQPTQGDRLRDLKKKMEDFRVNTENSIGEFKTQTDQTLKTILLAISLQGGLEMGFLGSVDLFGAGTDTSASTIEWAMAEIIKNQESMGKVSEKFTNRTKGDTEITLTYTSSPSSCNRDMQGNELHYSSGDSSMGELVGYWKRSQYLRGFVNLQTKTLFELGFGLQGKRLLSSGRRMCPGLPFVAKIIPFGPSI</sequence>
<feature type="transmembrane region" description="Helical" evidence="8">
    <location>
        <begin position="6"/>
        <end position="23"/>
    </location>
</feature>
<evidence type="ECO:0000313" key="10">
    <source>
        <dbReference type="Proteomes" id="UP000541444"/>
    </source>
</evidence>
<dbReference type="GO" id="GO:0005506">
    <property type="term" value="F:iron ion binding"/>
    <property type="evidence" value="ECO:0007669"/>
    <property type="project" value="InterPro"/>
</dbReference>
<evidence type="ECO:0000313" key="9">
    <source>
        <dbReference type="EMBL" id="KAF6145701.1"/>
    </source>
</evidence>
<reference evidence="9 10" key="1">
    <citation type="journal article" date="2020" name="IScience">
        <title>Genome Sequencing of the Endangered Kingdonia uniflora (Circaeasteraceae, Ranunculales) Reveals Potential Mechanisms of Evolutionary Specialization.</title>
        <authorList>
            <person name="Sun Y."/>
            <person name="Deng T."/>
            <person name="Zhang A."/>
            <person name="Moore M.J."/>
            <person name="Landis J.B."/>
            <person name="Lin N."/>
            <person name="Zhang H."/>
            <person name="Zhang X."/>
            <person name="Huang J."/>
            <person name="Zhang X."/>
            <person name="Sun H."/>
            <person name="Wang H."/>
        </authorList>
    </citation>
    <scope>NUCLEOTIDE SEQUENCE [LARGE SCALE GENOMIC DNA]</scope>
    <source>
        <strain evidence="9">TB1705</strain>
        <tissue evidence="9">Leaf</tissue>
    </source>
</reference>
<dbReference type="GO" id="GO:0044550">
    <property type="term" value="P:secondary metabolite biosynthetic process"/>
    <property type="evidence" value="ECO:0007669"/>
    <property type="project" value="UniProtKB-ARBA"/>
</dbReference>
<dbReference type="GO" id="GO:0004497">
    <property type="term" value="F:monooxygenase activity"/>
    <property type="evidence" value="ECO:0007669"/>
    <property type="project" value="UniProtKB-KW"/>
</dbReference>
<keyword evidence="10" id="KW-1185">Reference proteome</keyword>
<evidence type="ECO:0000256" key="8">
    <source>
        <dbReference type="SAM" id="Phobius"/>
    </source>
</evidence>
<keyword evidence="3" id="KW-0349">Heme</keyword>
<evidence type="ECO:0000256" key="3">
    <source>
        <dbReference type="ARBA" id="ARBA00022617"/>
    </source>
</evidence>
<keyword evidence="8" id="KW-1133">Transmembrane helix</keyword>
<dbReference type="Proteomes" id="UP000541444">
    <property type="component" value="Unassembled WGS sequence"/>
</dbReference>
<evidence type="ECO:0000256" key="4">
    <source>
        <dbReference type="ARBA" id="ARBA00022723"/>
    </source>
</evidence>
<dbReference type="Gene3D" id="1.10.630.10">
    <property type="entry name" value="Cytochrome P450"/>
    <property type="match status" value="2"/>
</dbReference>
<keyword evidence="5" id="KW-0560">Oxidoreductase</keyword>
<dbReference type="EMBL" id="JACGCM010002033">
    <property type="protein sequence ID" value="KAF6145701.1"/>
    <property type="molecule type" value="Genomic_DNA"/>
</dbReference>
<dbReference type="GO" id="GO:0016705">
    <property type="term" value="F:oxidoreductase activity, acting on paired donors, with incorporation or reduction of molecular oxygen"/>
    <property type="evidence" value="ECO:0007669"/>
    <property type="project" value="InterPro"/>
</dbReference>
<keyword evidence="4" id="KW-0479">Metal-binding</keyword>
<comment type="cofactor">
    <cofactor evidence="1">
        <name>heme</name>
        <dbReference type="ChEBI" id="CHEBI:30413"/>
    </cofactor>
</comment>
<comment type="caution">
    <text evidence="9">The sequence shown here is derived from an EMBL/GenBank/DDBJ whole genome shotgun (WGS) entry which is preliminary data.</text>
</comment>
<keyword evidence="6" id="KW-0408">Iron</keyword>
<dbReference type="InterPro" id="IPR001128">
    <property type="entry name" value="Cyt_P450"/>
</dbReference>
<keyword evidence="7" id="KW-0503">Monooxygenase</keyword>
<evidence type="ECO:0000256" key="7">
    <source>
        <dbReference type="ARBA" id="ARBA00023033"/>
    </source>
</evidence>
<dbReference type="InterPro" id="IPR036396">
    <property type="entry name" value="Cyt_P450_sf"/>
</dbReference>
<keyword evidence="8" id="KW-0472">Membrane</keyword>
<dbReference type="PANTHER" id="PTHR47950:SF49">
    <property type="entry name" value="CYTOCHROME P450"/>
    <property type="match status" value="1"/>
</dbReference>
<comment type="similarity">
    <text evidence="2">Belongs to the cytochrome P450 family.</text>
</comment>
<dbReference type="GO" id="GO:0020037">
    <property type="term" value="F:heme binding"/>
    <property type="evidence" value="ECO:0007669"/>
    <property type="project" value="InterPro"/>
</dbReference>
<dbReference type="OrthoDB" id="1877779at2759"/>
<evidence type="ECO:0000256" key="5">
    <source>
        <dbReference type="ARBA" id="ARBA00023002"/>
    </source>
</evidence>
<gene>
    <name evidence="9" type="ORF">GIB67_010662</name>
</gene>
<proteinExistence type="inferred from homology"/>
<dbReference type="InterPro" id="IPR002401">
    <property type="entry name" value="Cyt_P450_E_grp-I"/>
</dbReference>